<accession>A0ACB8UGM5</accession>
<gene>
    <name evidence="1" type="ORF">BDY19DRAFT_425705</name>
</gene>
<protein>
    <submittedName>
        <fullName evidence="1">Uncharacterized protein</fullName>
    </submittedName>
</protein>
<comment type="caution">
    <text evidence="1">The sequence shown here is derived from an EMBL/GenBank/DDBJ whole genome shotgun (WGS) entry which is preliminary data.</text>
</comment>
<name>A0ACB8UGM5_9APHY</name>
<organism evidence="1 2">
    <name type="scientific">Irpex rosettiformis</name>
    <dbReference type="NCBI Taxonomy" id="378272"/>
    <lineage>
        <taxon>Eukaryota</taxon>
        <taxon>Fungi</taxon>
        <taxon>Dikarya</taxon>
        <taxon>Basidiomycota</taxon>
        <taxon>Agaricomycotina</taxon>
        <taxon>Agaricomycetes</taxon>
        <taxon>Polyporales</taxon>
        <taxon>Irpicaceae</taxon>
        <taxon>Irpex</taxon>
    </lineage>
</organism>
<proteinExistence type="predicted"/>
<dbReference type="Proteomes" id="UP001055072">
    <property type="component" value="Unassembled WGS sequence"/>
</dbReference>
<evidence type="ECO:0000313" key="1">
    <source>
        <dbReference type="EMBL" id="KAI0093435.1"/>
    </source>
</evidence>
<dbReference type="EMBL" id="MU274902">
    <property type="protein sequence ID" value="KAI0093435.1"/>
    <property type="molecule type" value="Genomic_DNA"/>
</dbReference>
<keyword evidence="2" id="KW-1185">Reference proteome</keyword>
<reference evidence="1" key="1">
    <citation type="journal article" date="2021" name="Environ. Microbiol.">
        <title>Gene family expansions and transcriptome signatures uncover fungal adaptations to wood decay.</title>
        <authorList>
            <person name="Hage H."/>
            <person name="Miyauchi S."/>
            <person name="Viragh M."/>
            <person name="Drula E."/>
            <person name="Min B."/>
            <person name="Chaduli D."/>
            <person name="Navarro D."/>
            <person name="Favel A."/>
            <person name="Norest M."/>
            <person name="Lesage-Meessen L."/>
            <person name="Balint B."/>
            <person name="Merenyi Z."/>
            <person name="de Eugenio L."/>
            <person name="Morin E."/>
            <person name="Martinez A.T."/>
            <person name="Baldrian P."/>
            <person name="Stursova M."/>
            <person name="Martinez M.J."/>
            <person name="Novotny C."/>
            <person name="Magnuson J.K."/>
            <person name="Spatafora J.W."/>
            <person name="Maurice S."/>
            <person name="Pangilinan J."/>
            <person name="Andreopoulos W."/>
            <person name="LaButti K."/>
            <person name="Hundley H."/>
            <person name="Na H."/>
            <person name="Kuo A."/>
            <person name="Barry K."/>
            <person name="Lipzen A."/>
            <person name="Henrissat B."/>
            <person name="Riley R."/>
            <person name="Ahrendt S."/>
            <person name="Nagy L.G."/>
            <person name="Grigoriev I.V."/>
            <person name="Martin F."/>
            <person name="Rosso M.N."/>
        </authorList>
    </citation>
    <scope>NUCLEOTIDE SEQUENCE</scope>
    <source>
        <strain evidence="1">CBS 384.51</strain>
    </source>
</reference>
<sequence length="150" mass="16740">MFRSQSPPANSRWLAMELAALLSAPHPGVPSESGPADLFNIRFDQMFEQSAHGMVCGREVNRYELKEAILTLKSKWDAERGTIVGVVARPGYFTSFHPTMGAKLEFTPLNGPQEQQTVTAEASGEDKDGSERIEYLRFEGDESLFKRDTQ</sequence>
<evidence type="ECO:0000313" key="2">
    <source>
        <dbReference type="Proteomes" id="UP001055072"/>
    </source>
</evidence>